<dbReference type="Pfam" id="PF00050">
    <property type="entry name" value="Kazal_1"/>
    <property type="match status" value="1"/>
</dbReference>
<feature type="domain" description="Kazal-like" evidence="2">
    <location>
        <begin position="62"/>
        <end position="111"/>
    </location>
</feature>
<dbReference type="SMART" id="SM00280">
    <property type="entry name" value="KAZAL"/>
    <property type="match status" value="1"/>
</dbReference>
<accession>A0A2S7K3K8</accession>
<proteinExistence type="predicted"/>
<dbReference type="EMBL" id="PJCH01000010">
    <property type="protein sequence ID" value="PQA87085.1"/>
    <property type="molecule type" value="Genomic_DNA"/>
</dbReference>
<dbReference type="RefSeq" id="WP_104830643.1">
    <property type="nucleotide sequence ID" value="NZ_PJCH01000010.1"/>
</dbReference>
<name>A0A2S7K3K8_9PROT</name>
<reference evidence="3 4" key="1">
    <citation type="submission" date="2017-12" db="EMBL/GenBank/DDBJ databases">
        <authorList>
            <person name="Hurst M.R.H."/>
        </authorList>
    </citation>
    <scope>NUCLEOTIDE SEQUENCE [LARGE SCALE GENOMIC DNA]</scope>
    <source>
        <strain evidence="3 4">SY-3-19</strain>
    </source>
</reference>
<dbReference type="Proteomes" id="UP000239504">
    <property type="component" value="Unassembled WGS sequence"/>
</dbReference>
<dbReference type="PROSITE" id="PS51257">
    <property type="entry name" value="PROKAR_LIPOPROTEIN"/>
    <property type="match status" value="1"/>
</dbReference>
<evidence type="ECO:0000313" key="3">
    <source>
        <dbReference type="EMBL" id="PQA87085.1"/>
    </source>
</evidence>
<dbReference type="SUPFAM" id="SSF100895">
    <property type="entry name" value="Kazal-type serine protease inhibitors"/>
    <property type="match status" value="1"/>
</dbReference>
<dbReference type="Gene3D" id="3.30.60.30">
    <property type="match status" value="1"/>
</dbReference>
<dbReference type="PROSITE" id="PS51465">
    <property type="entry name" value="KAZAL_2"/>
    <property type="match status" value="1"/>
</dbReference>
<dbReference type="AlphaFoldDB" id="A0A2S7K3K8"/>
<keyword evidence="4" id="KW-1185">Reference proteome</keyword>
<organism evidence="3 4">
    <name type="scientific">Hyphococcus luteus</name>
    <dbReference type="NCBI Taxonomy" id="2058213"/>
    <lineage>
        <taxon>Bacteria</taxon>
        <taxon>Pseudomonadati</taxon>
        <taxon>Pseudomonadota</taxon>
        <taxon>Alphaproteobacteria</taxon>
        <taxon>Parvularculales</taxon>
        <taxon>Parvularculaceae</taxon>
        <taxon>Hyphococcus</taxon>
    </lineage>
</organism>
<feature type="chain" id="PRO_5015450152" evidence="1">
    <location>
        <begin position="19"/>
        <end position="112"/>
    </location>
</feature>
<dbReference type="InterPro" id="IPR036058">
    <property type="entry name" value="Kazal_dom_sf"/>
</dbReference>
<evidence type="ECO:0000256" key="1">
    <source>
        <dbReference type="SAM" id="SignalP"/>
    </source>
</evidence>
<sequence>MMLRAAALLLFFFAAACASVEEEPEAPVAGETGGMCGGLAGFQCEAEGDYCAMAAGACKDVADASGVCTPRPEMCTMEYRPVCGCDGKTYGNPCGAAAAGVSVSYPGECVAE</sequence>
<keyword evidence="1" id="KW-0732">Signal</keyword>
<dbReference type="InterPro" id="IPR002350">
    <property type="entry name" value="Kazal_dom"/>
</dbReference>
<feature type="signal peptide" evidence="1">
    <location>
        <begin position="1"/>
        <end position="18"/>
    </location>
</feature>
<protein>
    <submittedName>
        <fullName evidence="3">Kazal domain-containing protein</fullName>
    </submittedName>
</protein>
<dbReference type="OrthoDB" id="9800302at2"/>
<comment type="caution">
    <text evidence="3">The sequence shown here is derived from an EMBL/GenBank/DDBJ whole genome shotgun (WGS) entry which is preliminary data.</text>
</comment>
<gene>
    <name evidence="3" type="ORF">CW354_13635</name>
</gene>
<evidence type="ECO:0000259" key="2">
    <source>
        <dbReference type="PROSITE" id="PS51465"/>
    </source>
</evidence>
<evidence type="ECO:0000313" key="4">
    <source>
        <dbReference type="Proteomes" id="UP000239504"/>
    </source>
</evidence>